<sequence length="373" mass="41745">MHSHHSHSGEFCKHASSTLDEVISRAHELGFTHFHLSEHVPRMRDAHLYPEECEAGMTPASLTTQFLAYLSKARELQSKYATMPHGMTVLVGCETENIESPHSIDALTAMLHGDAVQDTPVPPPFVGRGTVDYIVGSVHHVHGIPIDFDEPTFLKALQVHGTKDGYTSLLHAYLDAQYEMLERLRPEIIGHFDLYRLFDPSAPWYPECTTPHGREVLNKLKRNIHFASSYGALFETNSSAFRKGWKEETYPGRVILQLILRAHGRLALSDDSHGVHQVGLNYTRVRDYLLREGVNELWYLVPGGTLPCADKGGNLSEVHAASEEARQARELSDTPGRDAPTVFPRGTKALCLSDWHTHPFWDRLSSALPVPPP</sequence>
<keyword evidence="11" id="KW-1185">Reference proteome</keyword>
<dbReference type="VEuPathDB" id="FungiDB:DNF11_0998"/>
<reference evidence="10 11" key="1">
    <citation type="submission" date="2018-10" db="EMBL/GenBank/DDBJ databases">
        <title>Complete genome sequence of Malassezia restricta CBS 7877.</title>
        <authorList>
            <person name="Morand S.C."/>
            <person name="Bertignac M."/>
            <person name="Iltis A."/>
            <person name="Kolder I."/>
            <person name="Pirovano W."/>
            <person name="Jourdain R."/>
            <person name="Clavaud C."/>
        </authorList>
    </citation>
    <scope>NUCLEOTIDE SEQUENCE [LARGE SCALE GENOMIC DNA]</scope>
    <source>
        <strain evidence="10 11">CBS 7877</strain>
    </source>
</reference>
<comment type="catalytic activity">
    <reaction evidence="7 8">
        <text>L-histidinol phosphate + H2O = L-histidinol + phosphate</text>
        <dbReference type="Rhea" id="RHEA:14465"/>
        <dbReference type="ChEBI" id="CHEBI:15377"/>
        <dbReference type="ChEBI" id="CHEBI:43474"/>
        <dbReference type="ChEBI" id="CHEBI:57699"/>
        <dbReference type="ChEBI" id="CHEBI:57980"/>
        <dbReference type="EC" id="3.1.3.15"/>
    </reaction>
</comment>
<dbReference type="EMBL" id="CP033149">
    <property type="protein sequence ID" value="AYO41948.1"/>
    <property type="molecule type" value="Genomic_DNA"/>
</dbReference>
<dbReference type="PANTHER" id="PTHR21039:SF0">
    <property type="entry name" value="HISTIDINOL-PHOSPHATASE"/>
    <property type="match status" value="1"/>
</dbReference>
<dbReference type="PANTHER" id="PTHR21039">
    <property type="entry name" value="HISTIDINOL PHOSPHATASE-RELATED"/>
    <property type="match status" value="1"/>
</dbReference>
<evidence type="ECO:0000313" key="10">
    <source>
        <dbReference type="EMBL" id="AYO41948.1"/>
    </source>
</evidence>
<evidence type="ECO:0000256" key="3">
    <source>
        <dbReference type="ARBA" id="ARBA00013085"/>
    </source>
</evidence>
<dbReference type="InterPro" id="IPR004013">
    <property type="entry name" value="PHP_dom"/>
</dbReference>
<dbReference type="Pfam" id="PF02811">
    <property type="entry name" value="PHP"/>
    <property type="match status" value="1"/>
</dbReference>
<dbReference type="GO" id="GO:0000105">
    <property type="term" value="P:L-histidine biosynthetic process"/>
    <property type="evidence" value="ECO:0007669"/>
    <property type="project" value="UniProtKB-UniRule"/>
</dbReference>
<dbReference type="OrthoDB" id="5957391at2759"/>
<evidence type="ECO:0000256" key="7">
    <source>
        <dbReference type="ARBA" id="ARBA00049158"/>
    </source>
</evidence>
<dbReference type="Proteomes" id="UP000269793">
    <property type="component" value="Chromosome II"/>
</dbReference>
<comment type="pathway">
    <text evidence="1 8">Amino-acid biosynthesis; L-histidine biosynthesis; L-histidine from 5-phospho-alpha-D-ribose 1-diphosphate: step 8/9.</text>
</comment>
<dbReference type="UniPathway" id="UPA00031">
    <property type="reaction ID" value="UER00013"/>
</dbReference>
<dbReference type="STRING" id="425264.A0A3G2S4E0"/>
<organism evidence="10 11">
    <name type="scientific">Malassezia restricta (strain ATCC 96810 / NBRC 103918 / CBS 7877)</name>
    <name type="common">Seborrheic dermatitis infection agent</name>
    <dbReference type="NCBI Taxonomy" id="425264"/>
    <lineage>
        <taxon>Eukaryota</taxon>
        <taxon>Fungi</taxon>
        <taxon>Dikarya</taxon>
        <taxon>Basidiomycota</taxon>
        <taxon>Ustilaginomycotina</taxon>
        <taxon>Malasseziomycetes</taxon>
        <taxon>Malasseziales</taxon>
        <taxon>Malasseziaceae</taxon>
        <taxon>Malassezia</taxon>
    </lineage>
</organism>
<evidence type="ECO:0000256" key="2">
    <source>
        <dbReference type="ARBA" id="ARBA00009152"/>
    </source>
</evidence>
<keyword evidence="4 8" id="KW-0028">Amino-acid biosynthesis</keyword>
<proteinExistence type="inferred from homology"/>
<evidence type="ECO:0000256" key="1">
    <source>
        <dbReference type="ARBA" id="ARBA00004970"/>
    </source>
</evidence>
<keyword evidence="5 8" id="KW-0378">Hydrolase</keyword>
<dbReference type="SUPFAM" id="SSF89550">
    <property type="entry name" value="PHP domain-like"/>
    <property type="match status" value="1"/>
</dbReference>
<name>A0A3G2S4E0_MALR7</name>
<dbReference type="CDD" id="cd12110">
    <property type="entry name" value="PHP_HisPPase_Hisj_like"/>
    <property type="match status" value="1"/>
</dbReference>
<dbReference type="GO" id="GO:0004401">
    <property type="term" value="F:histidinol-phosphatase activity"/>
    <property type="evidence" value="ECO:0007669"/>
    <property type="project" value="UniProtKB-UniRule"/>
</dbReference>
<evidence type="ECO:0000256" key="4">
    <source>
        <dbReference type="ARBA" id="ARBA00022605"/>
    </source>
</evidence>
<accession>A0A3G2S4E0</accession>
<gene>
    <name evidence="10" type="ORF">DNF11_0998</name>
</gene>
<dbReference type="InterPro" id="IPR010140">
    <property type="entry name" value="Histidinol_P_phosphatase_HisJ"/>
</dbReference>
<evidence type="ECO:0000259" key="9">
    <source>
        <dbReference type="Pfam" id="PF02811"/>
    </source>
</evidence>
<dbReference type="Gene3D" id="3.20.20.140">
    <property type="entry name" value="Metal-dependent hydrolases"/>
    <property type="match status" value="1"/>
</dbReference>
<dbReference type="GO" id="GO:0005737">
    <property type="term" value="C:cytoplasm"/>
    <property type="evidence" value="ECO:0007669"/>
    <property type="project" value="TreeGrafter"/>
</dbReference>
<comment type="similarity">
    <text evidence="2 8">Belongs to the PHP hydrolase family. HisK subfamily.</text>
</comment>
<dbReference type="EC" id="3.1.3.15" evidence="3 8"/>
<evidence type="ECO:0000256" key="6">
    <source>
        <dbReference type="ARBA" id="ARBA00023102"/>
    </source>
</evidence>
<feature type="domain" description="PHP" evidence="9">
    <location>
        <begin position="4"/>
        <end position="237"/>
    </location>
</feature>
<evidence type="ECO:0000313" key="11">
    <source>
        <dbReference type="Proteomes" id="UP000269793"/>
    </source>
</evidence>
<keyword evidence="6 8" id="KW-0368">Histidine biosynthesis</keyword>
<dbReference type="AlphaFoldDB" id="A0A3G2S4E0"/>
<dbReference type="InterPro" id="IPR016195">
    <property type="entry name" value="Pol/histidinol_Pase-like"/>
</dbReference>
<protein>
    <recommendedName>
        <fullName evidence="3 8">Histidinol-phosphatase</fullName>
        <shortName evidence="8">HolPase</shortName>
        <ecNumber evidence="3 8">3.1.3.15</ecNumber>
    </recommendedName>
</protein>
<evidence type="ECO:0000256" key="5">
    <source>
        <dbReference type="ARBA" id="ARBA00022801"/>
    </source>
</evidence>
<evidence type="ECO:0000256" key="8">
    <source>
        <dbReference type="RuleBase" id="RU366003"/>
    </source>
</evidence>
<dbReference type="NCBIfam" id="TIGR01856">
    <property type="entry name" value="hisJ_fam"/>
    <property type="match status" value="1"/>
</dbReference>